<feature type="non-terminal residue" evidence="1">
    <location>
        <position position="1"/>
    </location>
</feature>
<reference evidence="1" key="1">
    <citation type="submission" date="2020-12" db="EMBL/GenBank/DDBJ databases">
        <title>Draft Genome of Candida africana.</title>
        <authorList>
            <person name="Ayanbimpe G.M."/>
            <person name="Enweani I.B."/>
            <person name="Aguiyi J.C."/>
            <person name="Nnadi U.P."/>
            <person name="Izam Y."/>
            <person name="Ubani A."/>
            <person name="Ngene A.C."/>
        </authorList>
    </citation>
    <scope>NUCLEOTIDE SEQUENCE</scope>
    <source>
        <strain evidence="1">CEC4854</strain>
    </source>
</reference>
<protein>
    <submittedName>
        <fullName evidence="1">Uncharacterized protein</fullName>
    </submittedName>
</protein>
<gene>
    <name evidence="1" type="ORF">GWM34_00061</name>
</gene>
<comment type="caution">
    <text evidence="1">The sequence shown here is derived from an EMBL/GenBank/DDBJ whole genome shotgun (WGS) entry which is preliminary data.</text>
</comment>
<evidence type="ECO:0000313" key="1">
    <source>
        <dbReference type="EMBL" id="KAG8204272.1"/>
    </source>
</evidence>
<dbReference type="EMBL" id="JAENJO010000001">
    <property type="protein sequence ID" value="KAG8204272.1"/>
    <property type="molecule type" value="Genomic_DNA"/>
</dbReference>
<name>A0ACB7FSP4_9ASCO</name>
<dbReference type="Proteomes" id="UP000742417">
    <property type="component" value="Unassembled WGS sequence"/>
</dbReference>
<accession>A0ACB7FSP4</accession>
<evidence type="ECO:0000313" key="2">
    <source>
        <dbReference type="Proteomes" id="UP000742417"/>
    </source>
</evidence>
<sequence length="2256" mass="259954">MDNSNTHSSRGRPGIIINPPTESNLNVHHIPEEEQASYNEDYDPNKTYISDSQYWQRQSSSHHEDDLASIEIPELHQIQDRAPDSLLAHSDKRSSRSGRDILNVLHLSRPSSPRSPHSSTSTPSLGHAIEDEDLDELKEGLNYALGTKENEANWSPVNKLAKSSTHSREENSGDDNSSFVNYTTDIPLNDLSPYISNTNTNTNTNKNKSDTSLKYLVNSPFETRPNSSLHVDPGFLETGSLMSPYPKDGGGASPRIANAISRISDRIAGAGGNSRRNEESTDRLSAVESQTSLPLPTPMSEHFTFFDEYNKSSNKSDKTSIANTSIRNDRDAYSNSNIDGLGLYLQQTNKLQISGTTQHEYSREVPVTDYLRLPKKLHQNNKTNYQEFDAMYLFGKSLGIFTPESKVRQFCYHVCENKFINTFLLIILILQVALLTYRQWNPLVLNGYFVKGYNWADYLLMVINVIYTAEVIGKIIAYGFYDDHIMFDELGLPYPKNEITKEYFSKNYISKILKSLGFFKSRVEKKRQEKFISEDNDKRSSSEDSEIREIDLNDSRQDLLGEANRSFSLKDKYQMDLHHRNYIPLRSQANDPDNLDETTPAPKQMLEAKNTFFKPAPHTFEKLNLKRAFFRSSWQRIDFISMVCFWISLFLSINHYDADHHIMLFRALSCLRILRLCNLTTGTTTILTACKIAIPQLIDVSIFIACFWLFFGIIGVQTFKSSLTRHCVWTNPDDPSDTYVNSGLYCGSYIGLNGEPAAYLMRDGLSSNVIKGYRCPMYSQCISGDNPYNGTLNFDNILQSLEIVFVIMSANTFTDIMYYTMDTDNMAACLFFIGCIFVMTVWLINVFIAIIVASFNITRMEVAEEKKKKREGRRIFKIFGYADQDVQMHEERLEFLKNQNVFLKWYYNLEFFFVICVIIDLFVQCFRRADMSDRRAHLLYRFEASFTGVFMVEIILRFAFYFPNWRLFFRVKRNCFDLFLAVITTIIIIGPIKAALGHAYYWLTVFQVMRAYRVVLWTSITRNLWLKIMGNFKAIFDLALFYFILLFLVSIILARYFEGVVTEDEAGDLDFPMTTLPGVFIALYVITSTENWTEILYGMQQYATTTSSRSFGSIFLIGWFMLSNMIILNIFIAVIAKTLEVSEEAKRKQQLLQFIDTMTNKLQDIEQDSGLLSKIKKKLFRRKQVKDELEEAVVNLLLSGTAVNDFLENDARNEVDDEEEAIRTLPASTWKRWLGVNYWRTLNLFRNNPFYGNKAKGRKVSLENFNPANFARTIVKERKNIVSKQNEFLEANPRYNYVFYVIGPHHPLRRLCQKMVKPSYGERIDGVAPYKPVAEAMVVLMFIATVTLVVIACYMTPIFRMDHAGEAWVFWAEFVFVMVFTVEFAIKVIADGFIFTPNAYTRSSWNLIDFVVLLSLWIETIAYMKNDGKLSRIVRGLKALRALRLLTVSDTAKANFHNTMIAGFWKIINAAVISLCLLLPFSIWGLNIFNGRLGYCVDGLSDMSSCYNEYQNTVFNWQVVSPNVYTNPQLEFNRFASSFATLFEIVSLEGWVDLLNNVMASTGVGTPKETNATPFNGFFVVLFNFISIVFILTLFVSVIISNYSRSTGRAYMTTDQISWYRVKKILVQVKPSKRKNIENLHFIRRFCYRMTVERNPVWTRTLNCVLVLHVIALLLECFPSYDSLNQFRTLIYMIASSMFFVNSIMLFTGQGFSTFMQYKWNIFNLVVSLGAFGTTTGSYFLDPNSPLININKLFLVAILVFVIPRSNRLSQLLRFASASLPSLISLVFTWIIVFLVFAIAMNQIFGMTRLGPNTTGNINLRSVPKALILLFRCSFGEGWNYIMEDFALTQPFCTSKNNLDNSDCGNKQYAYILFIAWNIISMYIFLNMFISLILDSFDYIGHKESYNQLIQREEVRKFKRTWQKFDPQGTGYIKPIELPKLLHSLEGALSFHFYTGLLTIPELCKKWIIRNNPNDPYDVTINYGAIEHTMEQMDIPKIRERRKAYEMFIEEALLCMELNNDPGISFTRILLQLPLYTSFDTSNCFNLIDYLDRRLLIQKVMKRLHTKRVYETIATYVCRWKFKKDNRLGIKDTNLAFDKKLARNSYLRNDQLLINKNPPTIFVTDEGGKRNLSDINVRDSSSLSTERNSVIYGEHSMSSGVYYPSTPVAKLNHSQHVKHSHPKLFIEIPSQKPQREFVTTEDEVKVSPFMDPEEVNEYESKNSGSLVDVGSIEEILELSSWKNAFDELKSDEKRKK</sequence>
<proteinExistence type="predicted"/>
<organism evidence="1 2">
    <name type="scientific">Candida africana</name>
    <dbReference type="NCBI Taxonomy" id="241526"/>
    <lineage>
        <taxon>Eukaryota</taxon>
        <taxon>Fungi</taxon>
        <taxon>Dikarya</taxon>
        <taxon>Ascomycota</taxon>
        <taxon>Saccharomycotina</taxon>
        <taxon>Pichiomycetes</taxon>
        <taxon>Debaryomycetaceae</taxon>
        <taxon>Candida/Lodderomyces clade</taxon>
        <taxon>Candida</taxon>
    </lineage>
</organism>
<keyword evidence="2" id="KW-1185">Reference proteome</keyword>